<feature type="region of interest" description="Disordered" evidence="1">
    <location>
        <begin position="84"/>
        <end position="103"/>
    </location>
</feature>
<dbReference type="Proteomes" id="UP001054837">
    <property type="component" value="Unassembled WGS sequence"/>
</dbReference>
<evidence type="ECO:0000313" key="3">
    <source>
        <dbReference type="Proteomes" id="UP001054837"/>
    </source>
</evidence>
<organism evidence="2 3">
    <name type="scientific">Caerostris darwini</name>
    <dbReference type="NCBI Taxonomy" id="1538125"/>
    <lineage>
        <taxon>Eukaryota</taxon>
        <taxon>Metazoa</taxon>
        <taxon>Ecdysozoa</taxon>
        <taxon>Arthropoda</taxon>
        <taxon>Chelicerata</taxon>
        <taxon>Arachnida</taxon>
        <taxon>Araneae</taxon>
        <taxon>Araneomorphae</taxon>
        <taxon>Entelegynae</taxon>
        <taxon>Araneoidea</taxon>
        <taxon>Araneidae</taxon>
        <taxon>Caerostris</taxon>
    </lineage>
</organism>
<accession>A0AAV4V6P9</accession>
<gene>
    <name evidence="2" type="ORF">CDAR_551391</name>
</gene>
<protein>
    <submittedName>
        <fullName evidence="2">Uncharacterized protein</fullName>
    </submittedName>
</protein>
<evidence type="ECO:0000256" key="1">
    <source>
        <dbReference type="SAM" id="MobiDB-lite"/>
    </source>
</evidence>
<keyword evidence="3" id="KW-1185">Reference proteome</keyword>
<proteinExistence type="predicted"/>
<name>A0AAV4V6P9_9ARAC</name>
<comment type="caution">
    <text evidence="2">The sequence shown here is derived from an EMBL/GenBank/DDBJ whole genome shotgun (WGS) entry which is preliminary data.</text>
</comment>
<dbReference type="AlphaFoldDB" id="A0AAV4V6P9"/>
<sequence length="103" mass="11371">MDVAMLMNKTIRVPLRISPCPIITSTSLLMFLFLHSAPAGFFSMKKGEKHDGRESSATSSAKRQLTTFQELGLLVYPENGKKRNISQLTEEGGRQEEGSLNGI</sequence>
<dbReference type="EMBL" id="BPLQ01012459">
    <property type="protein sequence ID" value="GIY65609.1"/>
    <property type="molecule type" value="Genomic_DNA"/>
</dbReference>
<evidence type="ECO:0000313" key="2">
    <source>
        <dbReference type="EMBL" id="GIY65609.1"/>
    </source>
</evidence>
<reference evidence="2 3" key="1">
    <citation type="submission" date="2021-06" db="EMBL/GenBank/DDBJ databases">
        <title>Caerostris darwini draft genome.</title>
        <authorList>
            <person name="Kono N."/>
            <person name="Arakawa K."/>
        </authorList>
    </citation>
    <scope>NUCLEOTIDE SEQUENCE [LARGE SCALE GENOMIC DNA]</scope>
</reference>